<reference evidence="2" key="2">
    <citation type="submission" date="2023-06" db="EMBL/GenBank/DDBJ databases">
        <authorList>
            <consortium name="Lawrence Berkeley National Laboratory"/>
            <person name="Haridas S."/>
            <person name="Hensen N."/>
            <person name="Bonometti L."/>
            <person name="Westerberg I."/>
            <person name="Brannstrom I.O."/>
            <person name="Guillou S."/>
            <person name="Cros-Aarteil S."/>
            <person name="Calhoun S."/>
            <person name="Kuo A."/>
            <person name="Mondo S."/>
            <person name="Pangilinan J."/>
            <person name="Riley R."/>
            <person name="Labutti K."/>
            <person name="Andreopoulos B."/>
            <person name="Lipzen A."/>
            <person name="Chen C."/>
            <person name="Yanf M."/>
            <person name="Daum C."/>
            <person name="Ng V."/>
            <person name="Clum A."/>
            <person name="Steindorff A."/>
            <person name="Ohm R."/>
            <person name="Martin F."/>
            <person name="Silar P."/>
            <person name="Natvig D."/>
            <person name="Lalanne C."/>
            <person name="Gautier V."/>
            <person name="Ament-Velasquez S.L."/>
            <person name="Kruys A."/>
            <person name="Hutchinson M.I."/>
            <person name="Powell A.J."/>
            <person name="Barry K."/>
            <person name="Miller A.N."/>
            <person name="Grigoriev I.V."/>
            <person name="Debuchy R."/>
            <person name="Gladieux P."/>
            <person name="Thoren M.H."/>
            <person name="Johannesson H."/>
        </authorList>
    </citation>
    <scope>NUCLEOTIDE SEQUENCE</scope>
    <source>
        <strain evidence="2">CBS 958.72</strain>
    </source>
</reference>
<accession>A0AAE0JSP8</accession>
<comment type="caution">
    <text evidence="2">The sequence shown here is derived from an EMBL/GenBank/DDBJ whole genome shotgun (WGS) entry which is preliminary data.</text>
</comment>
<feature type="non-terminal residue" evidence="2">
    <location>
        <position position="526"/>
    </location>
</feature>
<evidence type="ECO:0000313" key="3">
    <source>
        <dbReference type="Proteomes" id="UP001287356"/>
    </source>
</evidence>
<proteinExistence type="predicted"/>
<protein>
    <submittedName>
        <fullName evidence="2">Uncharacterized protein</fullName>
    </submittedName>
</protein>
<keyword evidence="3" id="KW-1185">Reference proteome</keyword>
<dbReference type="Proteomes" id="UP001287356">
    <property type="component" value="Unassembled WGS sequence"/>
</dbReference>
<evidence type="ECO:0000256" key="1">
    <source>
        <dbReference type="SAM" id="MobiDB-lite"/>
    </source>
</evidence>
<evidence type="ECO:0000313" key="2">
    <source>
        <dbReference type="EMBL" id="KAK3360822.1"/>
    </source>
</evidence>
<reference evidence="2" key="1">
    <citation type="journal article" date="2023" name="Mol. Phylogenet. Evol.">
        <title>Genome-scale phylogeny and comparative genomics of the fungal order Sordariales.</title>
        <authorList>
            <person name="Hensen N."/>
            <person name="Bonometti L."/>
            <person name="Westerberg I."/>
            <person name="Brannstrom I.O."/>
            <person name="Guillou S."/>
            <person name="Cros-Aarteil S."/>
            <person name="Calhoun S."/>
            <person name="Haridas S."/>
            <person name="Kuo A."/>
            <person name="Mondo S."/>
            <person name="Pangilinan J."/>
            <person name="Riley R."/>
            <person name="LaButti K."/>
            <person name="Andreopoulos B."/>
            <person name="Lipzen A."/>
            <person name="Chen C."/>
            <person name="Yan M."/>
            <person name="Daum C."/>
            <person name="Ng V."/>
            <person name="Clum A."/>
            <person name="Steindorff A."/>
            <person name="Ohm R.A."/>
            <person name="Martin F."/>
            <person name="Silar P."/>
            <person name="Natvig D.O."/>
            <person name="Lalanne C."/>
            <person name="Gautier V."/>
            <person name="Ament-Velasquez S.L."/>
            <person name="Kruys A."/>
            <person name="Hutchinson M.I."/>
            <person name="Powell A.J."/>
            <person name="Barry K."/>
            <person name="Miller A.N."/>
            <person name="Grigoriev I.V."/>
            <person name="Debuchy R."/>
            <person name="Gladieux P."/>
            <person name="Hiltunen Thoren M."/>
            <person name="Johannesson H."/>
        </authorList>
    </citation>
    <scope>NUCLEOTIDE SEQUENCE</scope>
    <source>
        <strain evidence="2">CBS 958.72</strain>
    </source>
</reference>
<organism evidence="2 3">
    <name type="scientific">Lasiosphaeria ovina</name>
    <dbReference type="NCBI Taxonomy" id="92902"/>
    <lineage>
        <taxon>Eukaryota</taxon>
        <taxon>Fungi</taxon>
        <taxon>Dikarya</taxon>
        <taxon>Ascomycota</taxon>
        <taxon>Pezizomycotina</taxon>
        <taxon>Sordariomycetes</taxon>
        <taxon>Sordariomycetidae</taxon>
        <taxon>Sordariales</taxon>
        <taxon>Lasiosphaeriaceae</taxon>
        <taxon>Lasiosphaeria</taxon>
    </lineage>
</organism>
<feature type="region of interest" description="Disordered" evidence="1">
    <location>
        <begin position="1"/>
        <end position="34"/>
    </location>
</feature>
<sequence length="526" mass="59117">MAFNPYPSPESADDERRKRARLRRSEATSSDSSDAGEFTIFNVRHRVAAPTPHPLPMNTVWDDQCRSIDRELGAEALANEATRILTIEKVEGVVSVEIASRVPYIGTIGEMGQPTLLIVARWLDEGCSAIWERAVRRIKKSVDLKRLQNGNLSNIDIAVEIIAEEHKRPKYISPISAELLARGMDKDWARIKDKVADIMDSYPATAGHVTSIQLFRLGFSMVGFSMDDENPDTVYVSVDYECLETKWPPIVGEVQQFLRQITYANLKFHLEHNIIEQCTFPLLPFRRSPEELRVRQRQMNLVLKIPYQTRVDLGADISTSNYLSGSDGNLYSPVVGTLGCWLEVKTPTYPNGVTLALTNFHVVRSGYDGFPIFVNDKGLPRVGRPKEGSKLWKVDDKGINPSANAPMIEHPSRSKHNHGVHNRQIMVDRFGESPSAASVKKELDDIVAFFDNGRHVLGTVFCASGYKRRTANNGRLDWALVMPLDKARIGENKLPILEAWMEKYDPHSFHLVPNSPTFGGLLQEPT</sequence>
<dbReference type="AlphaFoldDB" id="A0AAE0JSP8"/>
<name>A0AAE0JSP8_9PEZI</name>
<gene>
    <name evidence="2" type="ORF">B0T24DRAFT_643583</name>
</gene>
<dbReference type="EMBL" id="JAULSN010000014">
    <property type="protein sequence ID" value="KAK3360822.1"/>
    <property type="molecule type" value="Genomic_DNA"/>
</dbReference>